<comment type="caution">
    <text evidence="1">The sequence shown here is derived from an EMBL/GenBank/DDBJ whole genome shotgun (WGS) entry which is preliminary data.</text>
</comment>
<organism evidence="1">
    <name type="scientific">Hydrogenobacter sp</name>
    <dbReference type="NCBI Taxonomy" id="2152829"/>
    <lineage>
        <taxon>Bacteria</taxon>
        <taxon>Pseudomonadati</taxon>
        <taxon>Aquificota</taxon>
        <taxon>Aquificia</taxon>
        <taxon>Aquificales</taxon>
        <taxon>Aquificaceae</taxon>
        <taxon>Hydrogenobacter</taxon>
    </lineage>
</organism>
<name>A0A7C2V456_9AQUI</name>
<dbReference type="InterPro" id="IPR005628">
    <property type="entry name" value="GspK"/>
</dbReference>
<dbReference type="AlphaFoldDB" id="A0A7C2V456"/>
<evidence type="ECO:0000313" key="1">
    <source>
        <dbReference type="EMBL" id="HEW46434.1"/>
    </source>
</evidence>
<dbReference type="GO" id="GO:0016020">
    <property type="term" value="C:membrane"/>
    <property type="evidence" value="ECO:0007669"/>
    <property type="project" value="InterPro"/>
</dbReference>
<dbReference type="EMBL" id="DSFP01000064">
    <property type="protein sequence ID" value="HEW46434.1"/>
    <property type="molecule type" value="Genomic_DNA"/>
</dbReference>
<proteinExistence type="predicted"/>
<dbReference type="GO" id="GO:0009306">
    <property type="term" value="P:protein secretion"/>
    <property type="evidence" value="ECO:0007669"/>
    <property type="project" value="InterPro"/>
</dbReference>
<gene>
    <name evidence="1" type="ORF">ENO47_07215</name>
</gene>
<dbReference type="Gene3D" id="3.30.1300.30">
    <property type="entry name" value="GSPII I/J protein-like"/>
    <property type="match status" value="1"/>
</dbReference>
<protein>
    <submittedName>
        <fullName evidence="1">General secretion pathway protein GspK</fullName>
    </submittedName>
</protein>
<dbReference type="SUPFAM" id="SSF81585">
    <property type="entry name" value="PsbU/PolX domain-like"/>
    <property type="match status" value="1"/>
</dbReference>
<dbReference type="Pfam" id="PF12836">
    <property type="entry name" value="HHH_3"/>
    <property type="match status" value="1"/>
</dbReference>
<reference evidence="1" key="1">
    <citation type="journal article" date="2020" name="mSystems">
        <title>Genome- and Community-Level Interaction Insights into Carbon Utilization and Element Cycling Functions of Hydrothermarchaeota in Hydrothermal Sediment.</title>
        <authorList>
            <person name="Zhou Z."/>
            <person name="Liu Y."/>
            <person name="Xu W."/>
            <person name="Pan J."/>
            <person name="Luo Z.H."/>
            <person name="Li M."/>
        </authorList>
    </citation>
    <scope>NUCLEOTIDE SEQUENCE [LARGE SCALE GENOMIC DNA]</scope>
    <source>
        <strain evidence="1">SpSt-132</strain>
    </source>
</reference>
<dbReference type="PANTHER" id="PTHR38831:SF2">
    <property type="entry name" value="TYPE II SECRETION SYSTEM PROTEIN K"/>
    <property type="match status" value="1"/>
</dbReference>
<dbReference type="PANTHER" id="PTHR38831">
    <property type="entry name" value="TYPE II SECRETION SYSTEM PROTEIN K"/>
    <property type="match status" value="1"/>
</dbReference>
<accession>A0A7C2V456</accession>
<sequence>MTIVLALFLFLSASLVVMDLYTTVKSTQMSLQQVYARMQALYVFKSALPLAIAIIRSDDASIDHLGERWATPISFKTEMGELSISIYDEDRFINLNTAGDHPELFKHLFSTLRIDEEYLNRLLIWIGKKDGSFESPYPIKRAPLSSKEELLYVGFRPEDLQGKTIGKDFYPGLWSLTTTFSSGKVNINTAPFYVLLSLDKDMNEVLANRVIERRSKEPFKKPEDLVLVEGFTFDMLYRMKNYIDTKSRFFHIVMDLKSGGYSFSFSAIYDRQEGKIVYKKVY</sequence>
<dbReference type="Gene3D" id="1.10.150.320">
    <property type="entry name" value="Photosystem II 12 kDa extrinsic protein"/>
    <property type="match status" value="1"/>
</dbReference>